<gene>
    <name evidence="7" type="ORF">GCM10022255_044940</name>
</gene>
<dbReference type="InterPro" id="IPR000741">
    <property type="entry name" value="FBA_I"/>
</dbReference>
<keyword evidence="5" id="KW-0456">Lyase</keyword>
<dbReference type="SUPFAM" id="SSF51569">
    <property type="entry name" value="Aldolase"/>
    <property type="match status" value="1"/>
</dbReference>
<proteinExistence type="inferred from homology"/>
<dbReference type="Pfam" id="PF00274">
    <property type="entry name" value="Glycolytic"/>
    <property type="match status" value="1"/>
</dbReference>
<comment type="pathway">
    <text evidence="1">Carbohydrate degradation; glycolysis; D-glyceraldehyde 3-phosphate and glycerone phosphate from D-glucose: step 4/4.</text>
</comment>
<dbReference type="InterPro" id="IPR013785">
    <property type="entry name" value="Aldolase_TIM"/>
</dbReference>
<keyword evidence="8" id="KW-1185">Reference proteome</keyword>
<evidence type="ECO:0000256" key="4">
    <source>
        <dbReference type="ARBA" id="ARBA00023152"/>
    </source>
</evidence>
<accession>A0ABP8DB02</accession>
<dbReference type="Proteomes" id="UP001500620">
    <property type="component" value="Unassembled WGS sequence"/>
</dbReference>
<reference evidence="8" key="1">
    <citation type="journal article" date="2019" name="Int. J. Syst. Evol. Microbiol.">
        <title>The Global Catalogue of Microorganisms (GCM) 10K type strain sequencing project: providing services to taxonomists for standard genome sequencing and annotation.</title>
        <authorList>
            <consortium name="The Broad Institute Genomics Platform"/>
            <consortium name="The Broad Institute Genome Sequencing Center for Infectious Disease"/>
            <person name="Wu L."/>
            <person name="Ma J."/>
        </authorList>
    </citation>
    <scope>NUCLEOTIDE SEQUENCE [LARGE SCALE GENOMIC DNA]</scope>
    <source>
        <strain evidence="8">JCM 17441</strain>
    </source>
</reference>
<evidence type="ECO:0000256" key="5">
    <source>
        <dbReference type="ARBA" id="ARBA00023239"/>
    </source>
</evidence>
<evidence type="ECO:0000313" key="7">
    <source>
        <dbReference type="EMBL" id="GAA4251614.1"/>
    </source>
</evidence>
<keyword evidence="4" id="KW-0324">Glycolysis</keyword>
<sequence>MNQEQRSKIANGRGFLAALDQSGGSTPKALAQYGVPESGYATEDEMFDLMHEFRSRIITAPPFNGDRILGAILFEQTMDRDLAGTAAPLYLWEHKQVVPFVKVDEGLAGEKDGVRLMKPFTKLDDLLARATGRRVFGTKMRSFIARADPAGVSAVLDQQFGYAERILDLDLMPIIEPEVDIHSDEKQSAEELLRQGILDHLSALPDGRQVMLKLSIPTQDDFYAELIEHPKVLRVVALSGGYSQHDADVRLARNHGLIASFSRALTQDLRRQETDEEFNRALDTSIAGIYRASTT</sequence>
<dbReference type="RefSeq" id="WP_345129079.1">
    <property type="nucleotide sequence ID" value="NZ_BAABAT010000011.1"/>
</dbReference>
<comment type="similarity">
    <text evidence="2">Belongs to the class I fructose-bisphosphate aldolase family.</text>
</comment>
<dbReference type="EC" id="4.1.2.13" evidence="3"/>
<protein>
    <recommendedName>
        <fullName evidence="3">fructose-bisphosphate aldolase</fullName>
        <ecNumber evidence="3">4.1.2.13</ecNumber>
    </recommendedName>
    <alternativeName>
        <fullName evidence="6">Fructose-bisphosphate aldolase class I</fullName>
    </alternativeName>
</protein>
<dbReference type="PANTHER" id="PTHR11627">
    <property type="entry name" value="FRUCTOSE-BISPHOSPHATE ALDOLASE"/>
    <property type="match status" value="1"/>
</dbReference>
<dbReference type="NCBIfam" id="NF003784">
    <property type="entry name" value="PRK05377.1"/>
    <property type="match status" value="1"/>
</dbReference>
<organism evidence="7 8">
    <name type="scientific">Dactylosporangium darangshiense</name>
    <dbReference type="NCBI Taxonomy" id="579108"/>
    <lineage>
        <taxon>Bacteria</taxon>
        <taxon>Bacillati</taxon>
        <taxon>Actinomycetota</taxon>
        <taxon>Actinomycetes</taxon>
        <taxon>Micromonosporales</taxon>
        <taxon>Micromonosporaceae</taxon>
        <taxon>Dactylosporangium</taxon>
    </lineage>
</organism>
<name>A0ABP8DB02_9ACTN</name>
<evidence type="ECO:0000256" key="2">
    <source>
        <dbReference type="ARBA" id="ARBA00010387"/>
    </source>
</evidence>
<evidence type="ECO:0000256" key="6">
    <source>
        <dbReference type="ARBA" id="ARBA00029799"/>
    </source>
</evidence>
<evidence type="ECO:0000256" key="3">
    <source>
        <dbReference type="ARBA" id="ARBA00013068"/>
    </source>
</evidence>
<dbReference type="Gene3D" id="3.20.20.70">
    <property type="entry name" value="Aldolase class I"/>
    <property type="match status" value="1"/>
</dbReference>
<evidence type="ECO:0000256" key="1">
    <source>
        <dbReference type="ARBA" id="ARBA00004714"/>
    </source>
</evidence>
<evidence type="ECO:0000313" key="8">
    <source>
        <dbReference type="Proteomes" id="UP001500620"/>
    </source>
</evidence>
<comment type="caution">
    <text evidence="7">The sequence shown here is derived from an EMBL/GenBank/DDBJ whole genome shotgun (WGS) entry which is preliminary data.</text>
</comment>
<dbReference type="EMBL" id="BAABAT010000011">
    <property type="protein sequence ID" value="GAA4251614.1"/>
    <property type="molecule type" value="Genomic_DNA"/>
</dbReference>